<feature type="region of interest" description="Disordered" evidence="1">
    <location>
        <begin position="1"/>
        <end position="24"/>
    </location>
</feature>
<organism evidence="2 3">
    <name type="scientific">Leptosphaeria maculans (strain JN3 / isolate v23.1.3 / race Av1-4-5-6-7-8)</name>
    <name type="common">Blackleg fungus</name>
    <name type="synonym">Phoma lingam</name>
    <dbReference type="NCBI Taxonomy" id="985895"/>
    <lineage>
        <taxon>Eukaryota</taxon>
        <taxon>Fungi</taxon>
        <taxon>Dikarya</taxon>
        <taxon>Ascomycota</taxon>
        <taxon>Pezizomycotina</taxon>
        <taxon>Dothideomycetes</taxon>
        <taxon>Pleosporomycetidae</taxon>
        <taxon>Pleosporales</taxon>
        <taxon>Pleosporineae</taxon>
        <taxon>Leptosphaeriaceae</taxon>
        <taxon>Plenodomus</taxon>
        <taxon>Plenodomus lingam/Leptosphaeria maculans species complex</taxon>
    </lineage>
</organism>
<dbReference type="HOGENOM" id="CLU_2904628_0_0_1"/>
<gene>
    <name evidence="2" type="ORF">LEMA_uP088330.1</name>
</gene>
<reference evidence="3" key="1">
    <citation type="journal article" date="2011" name="Nat. Commun.">
        <title>Effector diversification within compartments of the Leptosphaeria maculans genome affected by Repeat-Induced Point mutations.</title>
        <authorList>
            <person name="Rouxel T."/>
            <person name="Grandaubert J."/>
            <person name="Hane J.K."/>
            <person name="Hoede C."/>
            <person name="van de Wouw A.P."/>
            <person name="Couloux A."/>
            <person name="Dominguez V."/>
            <person name="Anthouard V."/>
            <person name="Bally P."/>
            <person name="Bourras S."/>
            <person name="Cozijnsen A.J."/>
            <person name="Ciuffetti L.M."/>
            <person name="Degrave A."/>
            <person name="Dilmaghani A."/>
            <person name="Duret L."/>
            <person name="Fudal I."/>
            <person name="Goodwin S.B."/>
            <person name="Gout L."/>
            <person name="Glaser N."/>
            <person name="Linglin J."/>
            <person name="Kema G.H.J."/>
            <person name="Lapalu N."/>
            <person name="Lawrence C.B."/>
            <person name="May K."/>
            <person name="Meyer M."/>
            <person name="Ollivier B."/>
            <person name="Poulain J."/>
            <person name="Schoch C.L."/>
            <person name="Simon A."/>
            <person name="Spatafora J.W."/>
            <person name="Stachowiak A."/>
            <person name="Turgeon B.G."/>
            <person name="Tyler B.M."/>
            <person name="Vincent D."/>
            <person name="Weissenbach J."/>
            <person name="Amselem J."/>
            <person name="Quesneville H."/>
            <person name="Oliver R.P."/>
            <person name="Wincker P."/>
            <person name="Balesdent M.-H."/>
            <person name="Howlett B.J."/>
        </authorList>
    </citation>
    <scope>NUCLEOTIDE SEQUENCE [LARGE SCALE GENOMIC DNA]</scope>
    <source>
        <strain evidence="3">JN3 / isolate v23.1.3 / race Av1-4-5-6-7-8</strain>
    </source>
</reference>
<dbReference type="Proteomes" id="UP000002668">
    <property type="component" value="Genome"/>
</dbReference>
<dbReference type="AlphaFoldDB" id="E5A7J9"/>
<evidence type="ECO:0000313" key="2">
    <source>
        <dbReference type="EMBL" id="CBX99594.1"/>
    </source>
</evidence>
<sequence length="62" mass="6799">MRAKTSAKSNQTHFSSNFCSPHYSKEKKTAGKMHASYDARLSPECGGEVEAARFGCLWLCGV</sequence>
<protein>
    <submittedName>
        <fullName evidence="2">Uncharacterized protein</fullName>
    </submittedName>
</protein>
<name>E5A7J9_LEPMJ</name>
<evidence type="ECO:0000313" key="3">
    <source>
        <dbReference type="Proteomes" id="UP000002668"/>
    </source>
</evidence>
<evidence type="ECO:0000256" key="1">
    <source>
        <dbReference type="SAM" id="MobiDB-lite"/>
    </source>
</evidence>
<accession>E5A7J9</accession>
<dbReference type="EMBL" id="FP929136">
    <property type="protein sequence ID" value="CBX99594.1"/>
    <property type="molecule type" value="Genomic_DNA"/>
</dbReference>
<dbReference type="VEuPathDB" id="FungiDB:LEMA_uP088330.1"/>
<feature type="compositionally biased region" description="Polar residues" evidence="1">
    <location>
        <begin position="1"/>
        <end position="19"/>
    </location>
</feature>
<keyword evidence="3" id="KW-1185">Reference proteome</keyword>
<dbReference type="InParanoid" id="E5A7J9"/>
<proteinExistence type="predicted"/>